<dbReference type="InterPro" id="IPR017452">
    <property type="entry name" value="GPCR_Rhodpsn_7TM"/>
</dbReference>
<dbReference type="OrthoDB" id="10009680at2759"/>
<feature type="transmembrane region" description="Helical" evidence="5">
    <location>
        <begin position="63"/>
        <end position="88"/>
    </location>
</feature>
<dbReference type="EMBL" id="CAJOBC010008927">
    <property type="protein sequence ID" value="CAF3974621.1"/>
    <property type="molecule type" value="Genomic_DNA"/>
</dbReference>
<organism evidence="7 9">
    <name type="scientific">Didymodactylos carnosus</name>
    <dbReference type="NCBI Taxonomy" id="1234261"/>
    <lineage>
        <taxon>Eukaryota</taxon>
        <taxon>Metazoa</taxon>
        <taxon>Spiralia</taxon>
        <taxon>Gnathifera</taxon>
        <taxon>Rotifera</taxon>
        <taxon>Eurotatoria</taxon>
        <taxon>Bdelloidea</taxon>
        <taxon>Philodinida</taxon>
        <taxon>Philodinidae</taxon>
        <taxon>Didymodactylos</taxon>
    </lineage>
</organism>
<feature type="transmembrane region" description="Helical" evidence="5">
    <location>
        <begin position="100"/>
        <end position="120"/>
    </location>
</feature>
<evidence type="ECO:0000313" key="7">
    <source>
        <dbReference type="EMBL" id="CAF1210591.1"/>
    </source>
</evidence>
<dbReference type="SUPFAM" id="SSF81321">
    <property type="entry name" value="Family A G protein-coupled receptor-like"/>
    <property type="match status" value="1"/>
</dbReference>
<dbReference type="Gene3D" id="1.20.1070.10">
    <property type="entry name" value="Rhodopsin 7-helix transmembrane proteins"/>
    <property type="match status" value="1"/>
</dbReference>
<feature type="non-terminal residue" evidence="7">
    <location>
        <position position="1"/>
    </location>
</feature>
<dbReference type="GO" id="GO:0016020">
    <property type="term" value="C:membrane"/>
    <property type="evidence" value="ECO:0007669"/>
    <property type="project" value="UniProtKB-SubCell"/>
</dbReference>
<evidence type="ECO:0000313" key="8">
    <source>
        <dbReference type="EMBL" id="CAF3974621.1"/>
    </source>
</evidence>
<evidence type="ECO:0000256" key="3">
    <source>
        <dbReference type="ARBA" id="ARBA00022989"/>
    </source>
</evidence>
<dbReference type="Proteomes" id="UP000681722">
    <property type="component" value="Unassembled WGS sequence"/>
</dbReference>
<evidence type="ECO:0000256" key="2">
    <source>
        <dbReference type="ARBA" id="ARBA00022692"/>
    </source>
</evidence>
<comment type="subcellular location">
    <subcellularLocation>
        <location evidence="1">Membrane</location>
    </subcellularLocation>
</comment>
<reference evidence="7" key="1">
    <citation type="submission" date="2021-02" db="EMBL/GenBank/DDBJ databases">
        <authorList>
            <person name="Nowell W R."/>
        </authorList>
    </citation>
    <scope>NUCLEOTIDE SEQUENCE</scope>
</reference>
<keyword evidence="3 5" id="KW-1133">Transmembrane helix</keyword>
<protein>
    <recommendedName>
        <fullName evidence="6">G-protein coupled receptors family 1 profile domain-containing protein</fullName>
    </recommendedName>
</protein>
<feature type="domain" description="G-protein coupled receptors family 1 profile" evidence="6">
    <location>
        <begin position="1"/>
        <end position="116"/>
    </location>
</feature>
<keyword evidence="9" id="KW-1185">Reference proteome</keyword>
<gene>
    <name evidence="7" type="ORF">GPM918_LOCUS24190</name>
    <name evidence="8" type="ORF">SRO942_LOCUS24189</name>
</gene>
<dbReference type="PROSITE" id="PS50262">
    <property type="entry name" value="G_PROTEIN_RECEP_F1_2"/>
    <property type="match status" value="1"/>
</dbReference>
<accession>A0A814X311</accession>
<evidence type="ECO:0000256" key="4">
    <source>
        <dbReference type="ARBA" id="ARBA00023136"/>
    </source>
</evidence>
<sequence length="173" mass="19761">MVLRTLDLLQPFLTTLDCLVNNALPVFIITMTNMIIIIRVLLHKRKMQRAHTWNKNQKMVAQLLWISIVYILTWIPMTLGTLLTLYASDLPFVSEISIDYISYLTYFAVLVCPMVAIMALPDVRNKLFRPNEAITTTSTIFNLIKDLPARSPQLTLSASVRARVLPSPTRNNE</sequence>
<dbReference type="AlphaFoldDB" id="A0A814X311"/>
<evidence type="ECO:0000256" key="5">
    <source>
        <dbReference type="SAM" id="Phobius"/>
    </source>
</evidence>
<evidence type="ECO:0000259" key="6">
    <source>
        <dbReference type="PROSITE" id="PS50262"/>
    </source>
</evidence>
<dbReference type="EMBL" id="CAJNOQ010008926">
    <property type="protein sequence ID" value="CAF1210591.1"/>
    <property type="molecule type" value="Genomic_DNA"/>
</dbReference>
<comment type="caution">
    <text evidence="7">The sequence shown here is derived from an EMBL/GenBank/DDBJ whole genome shotgun (WGS) entry which is preliminary data.</text>
</comment>
<feature type="transmembrane region" description="Helical" evidence="5">
    <location>
        <begin position="20"/>
        <end position="42"/>
    </location>
</feature>
<keyword evidence="2 5" id="KW-0812">Transmembrane</keyword>
<keyword evidence="4 5" id="KW-0472">Membrane</keyword>
<dbReference type="Proteomes" id="UP000663829">
    <property type="component" value="Unassembled WGS sequence"/>
</dbReference>
<evidence type="ECO:0000256" key="1">
    <source>
        <dbReference type="ARBA" id="ARBA00004370"/>
    </source>
</evidence>
<name>A0A814X311_9BILA</name>
<proteinExistence type="predicted"/>
<evidence type="ECO:0000313" key="9">
    <source>
        <dbReference type="Proteomes" id="UP000663829"/>
    </source>
</evidence>